<evidence type="ECO:0000256" key="2">
    <source>
        <dbReference type="ARBA" id="ARBA00022917"/>
    </source>
</evidence>
<accession>A0A5B9Q9R2</accession>
<dbReference type="KEGG" id="bgok:Pr1d_16300"/>
<dbReference type="HAMAP" id="MF_00040">
    <property type="entry name" value="RRF"/>
    <property type="match status" value="1"/>
</dbReference>
<dbReference type="PANTHER" id="PTHR20982">
    <property type="entry name" value="RIBOSOME RECYCLING FACTOR"/>
    <property type="match status" value="1"/>
</dbReference>
<dbReference type="SUPFAM" id="SSF55194">
    <property type="entry name" value="Ribosome recycling factor, RRF"/>
    <property type="match status" value="1"/>
</dbReference>
<evidence type="ECO:0000313" key="6">
    <source>
        <dbReference type="EMBL" id="QEG34355.1"/>
    </source>
</evidence>
<keyword evidence="3" id="KW-0963">Cytoplasm</keyword>
<feature type="region of interest" description="Disordered" evidence="4">
    <location>
        <begin position="134"/>
        <end position="166"/>
    </location>
</feature>
<dbReference type="GO" id="GO:0005737">
    <property type="term" value="C:cytoplasm"/>
    <property type="evidence" value="ECO:0007669"/>
    <property type="project" value="UniProtKB-SubCell"/>
</dbReference>
<comment type="subcellular location">
    <subcellularLocation>
        <location evidence="3">Cytoplasm</location>
    </subcellularLocation>
</comment>
<sequence length="186" mass="20617">MTQDEILLDTEERMEKAISKLKDDMTGIRTGRANPGLVDTVRVEVYGSPTPIKQIASVSAPEPTQIVIRPFDPSTIKEIEKGIIASDLGLAPQSDGKVIRLNIPALSGEVRRSMVSRIKDLTEESKVAIRNVRRDGNKHADQAEKDKTMSEDDRDSLKKEIQDLTKTYEDQANDIAKAKEAEVMDG</sequence>
<organism evidence="6 7">
    <name type="scientific">Bythopirellula goksoeyrii</name>
    <dbReference type="NCBI Taxonomy" id="1400387"/>
    <lineage>
        <taxon>Bacteria</taxon>
        <taxon>Pseudomonadati</taxon>
        <taxon>Planctomycetota</taxon>
        <taxon>Planctomycetia</taxon>
        <taxon>Pirellulales</taxon>
        <taxon>Lacipirellulaceae</taxon>
        <taxon>Bythopirellula</taxon>
    </lineage>
</organism>
<dbReference type="InterPro" id="IPR036191">
    <property type="entry name" value="RRF_sf"/>
</dbReference>
<dbReference type="Gene3D" id="3.30.1360.40">
    <property type="match status" value="1"/>
</dbReference>
<evidence type="ECO:0000256" key="3">
    <source>
        <dbReference type="HAMAP-Rule" id="MF_00040"/>
    </source>
</evidence>
<name>A0A5B9Q9R2_9BACT</name>
<keyword evidence="7" id="KW-1185">Reference proteome</keyword>
<keyword evidence="2 3" id="KW-0648">Protein biosynthesis</keyword>
<protein>
    <recommendedName>
        <fullName evidence="3">Ribosome-recycling factor</fullName>
        <shortName evidence="3">RRF</shortName>
    </recommendedName>
    <alternativeName>
        <fullName evidence="3">Ribosome-releasing factor</fullName>
    </alternativeName>
</protein>
<dbReference type="PANTHER" id="PTHR20982:SF3">
    <property type="entry name" value="MITOCHONDRIAL RIBOSOME RECYCLING FACTOR PSEUDO 1"/>
    <property type="match status" value="1"/>
</dbReference>
<dbReference type="NCBIfam" id="TIGR00496">
    <property type="entry name" value="frr"/>
    <property type="match status" value="1"/>
</dbReference>
<dbReference type="GO" id="GO:0043023">
    <property type="term" value="F:ribosomal large subunit binding"/>
    <property type="evidence" value="ECO:0007669"/>
    <property type="project" value="TreeGrafter"/>
</dbReference>
<dbReference type="InterPro" id="IPR002661">
    <property type="entry name" value="Ribosome_recyc_fac"/>
</dbReference>
<evidence type="ECO:0000259" key="5">
    <source>
        <dbReference type="Pfam" id="PF01765"/>
    </source>
</evidence>
<dbReference type="RefSeq" id="WP_148073019.1">
    <property type="nucleotide sequence ID" value="NZ_CP042913.1"/>
</dbReference>
<dbReference type="InterPro" id="IPR023584">
    <property type="entry name" value="Ribosome_recyc_fac_dom"/>
</dbReference>
<evidence type="ECO:0000256" key="4">
    <source>
        <dbReference type="SAM" id="MobiDB-lite"/>
    </source>
</evidence>
<proteinExistence type="inferred from homology"/>
<dbReference type="FunFam" id="3.30.1360.40:FF:000001">
    <property type="entry name" value="Ribosome-recycling factor"/>
    <property type="match status" value="1"/>
</dbReference>
<dbReference type="EMBL" id="CP042913">
    <property type="protein sequence ID" value="QEG34355.1"/>
    <property type="molecule type" value="Genomic_DNA"/>
</dbReference>
<gene>
    <name evidence="3 6" type="primary">frr</name>
    <name evidence="6" type="ORF">Pr1d_16300</name>
</gene>
<feature type="domain" description="Ribosome recycling factor" evidence="5">
    <location>
        <begin position="21"/>
        <end position="184"/>
    </location>
</feature>
<dbReference type="OrthoDB" id="9804006at2"/>
<reference evidence="6 7" key="1">
    <citation type="submission" date="2019-08" db="EMBL/GenBank/DDBJ databases">
        <title>Deep-cultivation of Planctomycetes and their phenomic and genomic characterization uncovers novel biology.</title>
        <authorList>
            <person name="Wiegand S."/>
            <person name="Jogler M."/>
            <person name="Boedeker C."/>
            <person name="Pinto D."/>
            <person name="Vollmers J."/>
            <person name="Rivas-Marin E."/>
            <person name="Kohn T."/>
            <person name="Peeters S.H."/>
            <person name="Heuer A."/>
            <person name="Rast P."/>
            <person name="Oberbeckmann S."/>
            <person name="Bunk B."/>
            <person name="Jeske O."/>
            <person name="Meyerdierks A."/>
            <person name="Storesund J.E."/>
            <person name="Kallscheuer N."/>
            <person name="Luecker S."/>
            <person name="Lage O.M."/>
            <person name="Pohl T."/>
            <person name="Merkel B.J."/>
            <person name="Hornburger P."/>
            <person name="Mueller R.-W."/>
            <person name="Bruemmer F."/>
            <person name="Labrenz M."/>
            <person name="Spormann A.M."/>
            <person name="Op den Camp H."/>
            <person name="Overmann J."/>
            <person name="Amann R."/>
            <person name="Jetten M.S.M."/>
            <person name="Mascher T."/>
            <person name="Medema M.H."/>
            <person name="Devos D.P."/>
            <person name="Kaster A.-K."/>
            <person name="Ovreas L."/>
            <person name="Rohde M."/>
            <person name="Galperin M.Y."/>
            <person name="Jogler C."/>
        </authorList>
    </citation>
    <scope>NUCLEOTIDE SEQUENCE [LARGE SCALE GENOMIC DNA]</scope>
    <source>
        <strain evidence="6 7">Pr1d</strain>
    </source>
</reference>
<dbReference type="Gene3D" id="1.10.132.20">
    <property type="entry name" value="Ribosome-recycling factor"/>
    <property type="match status" value="1"/>
</dbReference>
<dbReference type="GO" id="GO:0006415">
    <property type="term" value="P:translational termination"/>
    <property type="evidence" value="ECO:0007669"/>
    <property type="project" value="UniProtKB-UniRule"/>
</dbReference>
<evidence type="ECO:0000256" key="1">
    <source>
        <dbReference type="ARBA" id="ARBA00005912"/>
    </source>
</evidence>
<comment type="function">
    <text evidence="3">Responsible for the release of ribosomes from messenger RNA at the termination of protein biosynthesis. May increase the efficiency of translation by recycling ribosomes from one round of translation to another.</text>
</comment>
<evidence type="ECO:0000313" key="7">
    <source>
        <dbReference type="Proteomes" id="UP000323917"/>
    </source>
</evidence>
<dbReference type="CDD" id="cd00520">
    <property type="entry name" value="RRF"/>
    <property type="match status" value="1"/>
</dbReference>
<dbReference type="Proteomes" id="UP000323917">
    <property type="component" value="Chromosome"/>
</dbReference>
<dbReference type="AlphaFoldDB" id="A0A5B9Q9R2"/>
<comment type="similarity">
    <text evidence="1 3">Belongs to the RRF family.</text>
</comment>
<dbReference type="Pfam" id="PF01765">
    <property type="entry name" value="RRF"/>
    <property type="match status" value="1"/>
</dbReference>